<evidence type="ECO:0000313" key="3">
    <source>
        <dbReference type="Proteomes" id="UP000245627"/>
    </source>
</evidence>
<evidence type="ECO:0000259" key="1">
    <source>
        <dbReference type="Pfam" id="PF13349"/>
    </source>
</evidence>
<name>A0A2T8HKU5_9SPHI</name>
<keyword evidence="3" id="KW-1185">Reference proteome</keyword>
<dbReference type="Pfam" id="PF13349">
    <property type="entry name" value="DUF4097"/>
    <property type="match status" value="1"/>
</dbReference>
<organism evidence="2 3">
    <name type="scientific">Sphingobacterium corticibacter</name>
    <dbReference type="NCBI Taxonomy" id="2171749"/>
    <lineage>
        <taxon>Bacteria</taxon>
        <taxon>Pseudomonadati</taxon>
        <taxon>Bacteroidota</taxon>
        <taxon>Sphingobacteriia</taxon>
        <taxon>Sphingobacteriales</taxon>
        <taxon>Sphingobacteriaceae</taxon>
        <taxon>Sphingobacterium</taxon>
    </lineage>
</organism>
<feature type="domain" description="DUF4097" evidence="1">
    <location>
        <begin position="155"/>
        <end position="232"/>
    </location>
</feature>
<evidence type="ECO:0000313" key="2">
    <source>
        <dbReference type="EMBL" id="PVH26077.1"/>
    </source>
</evidence>
<dbReference type="Proteomes" id="UP000245627">
    <property type="component" value="Unassembled WGS sequence"/>
</dbReference>
<dbReference type="EMBL" id="QDKG01000001">
    <property type="protein sequence ID" value="PVH26077.1"/>
    <property type="molecule type" value="Genomic_DNA"/>
</dbReference>
<dbReference type="InterPro" id="IPR025164">
    <property type="entry name" value="Toastrack_DUF4097"/>
</dbReference>
<dbReference type="AlphaFoldDB" id="A0A2T8HKU5"/>
<protein>
    <recommendedName>
        <fullName evidence="1">DUF4097 domain-containing protein</fullName>
    </recommendedName>
</protein>
<comment type="caution">
    <text evidence="2">The sequence shown here is derived from an EMBL/GenBank/DDBJ whole genome shotgun (WGS) entry which is preliminary data.</text>
</comment>
<sequence>MCITGTAQTTPAQPPQAKVVYGTGTFNTAKSNSNDLEKKEYRFKKNSGKLLVNSNAISAEGYDGNEVVVTTWAERTEQDERAAGLQGINSSGLKDNTGVGLQLTEANDGTTVLSVVNYQKLDSVHLRLPKRIALSIKSPSSWTEGTIALKDLLSEIEVSNTFGDVKLQQVTGPMTIKTVHGNIEAVLDKPVKGPVSLVSTLGFIDVAIPKSTPANLELRTTLGEIFAAEELNIDLKPTTKQKDPTIVLAKTKTYVNTDSLRNKISIDLQSEGLSDSIGNVIEQAMESANVALESAFSELPQSFTISGASSNRIQGTINGGGENINLRTTHGKIYLRTTSK</sequence>
<reference evidence="2 3" key="1">
    <citation type="submission" date="2018-04" db="EMBL/GenBank/DDBJ databases">
        <title>Sphingobacterium cortibacter sp. nov.</title>
        <authorList>
            <person name="Li Y."/>
        </authorList>
    </citation>
    <scope>NUCLEOTIDE SEQUENCE [LARGE SCALE GENOMIC DNA]</scope>
    <source>
        <strain evidence="2 3">2c-3</strain>
    </source>
</reference>
<gene>
    <name evidence="2" type="ORF">DC487_00175</name>
</gene>
<proteinExistence type="predicted"/>
<accession>A0A2T8HKU5</accession>